<keyword evidence="2" id="KW-1185">Reference proteome</keyword>
<gene>
    <name evidence="1" type="ORF">K7432_018634</name>
</gene>
<evidence type="ECO:0000313" key="2">
    <source>
        <dbReference type="Proteomes" id="UP001479436"/>
    </source>
</evidence>
<sequence length="113" mass="12990">MLLHLSHHHWKIALRRSVKIEGNTQPYVITTVQFWCIYSYFTLLSHFFTATVLVRNTAEVTDICLFIKDITSIINDRTQNGNSLVGNLEVHYNFTNSTKSCTAIESLSLEVRV</sequence>
<evidence type="ECO:0000313" key="1">
    <source>
        <dbReference type="EMBL" id="KAK9722701.1"/>
    </source>
</evidence>
<protein>
    <submittedName>
        <fullName evidence="1">Uncharacterized protein</fullName>
    </submittedName>
</protein>
<organism evidence="1 2">
    <name type="scientific">Basidiobolus ranarum</name>
    <dbReference type="NCBI Taxonomy" id="34480"/>
    <lineage>
        <taxon>Eukaryota</taxon>
        <taxon>Fungi</taxon>
        <taxon>Fungi incertae sedis</taxon>
        <taxon>Zoopagomycota</taxon>
        <taxon>Entomophthoromycotina</taxon>
        <taxon>Basidiobolomycetes</taxon>
        <taxon>Basidiobolales</taxon>
        <taxon>Basidiobolaceae</taxon>
        <taxon>Basidiobolus</taxon>
    </lineage>
</organism>
<proteinExistence type="predicted"/>
<reference evidence="1 2" key="1">
    <citation type="submission" date="2023-04" db="EMBL/GenBank/DDBJ databases">
        <title>Genome of Basidiobolus ranarum AG-B5.</title>
        <authorList>
            <person name="Stajich J.E."/>
            <person name="Carter-House D."/>
            <person name="Gryganskyi A."/>
        </authorList>
    </citation>
    <scope>NUCLEOTIDE SEQUENCE [LARGE SCALE GENOMIC DNA]</scope>
    <source>
        <strain evidence="1 2">AG-B5</strain>
    </source>
</reference>
<dbReference type="EMBL" id="JASJQH010006943">
    <property type="protein sequence ID" value="KAK9722701.1"/>
    <property type="molecule type" value="Genomic_DNA"/>
</dbReference>
<dbReference type="Proteomes" id="UP001479436">
    <property type="component" value="Unassembled WGS sequence"/>
</dbReference>
<comment type="caution">
    <text evidence="1">The sequence shown here is derived from an EMBL/GenBank/DDBJ whole genome shotgun (WGS) entry which is preliminary data.</text>
</comment>
<name>A0ABR2W8M8_9FUNG</name>
<accession>A0ABR2W8M8</accession>